<dbReference type="AlphaFoldDB" id="A0A382V6N8"/>
<reference evidence="1" key="1">
    <citation type="submission" date="2018-05" db="EMBL/GenBank/DDBJ databases">
        <authorList>
            <person name="Lanie J.A."/>
            <person name="Ng W.-L."/>
            <person name="Kazmierczak K.M."/>
            <person name="Andrzejewski T.M."/>
            <person name="Davidsen T.M."/>
            <person name="Wayne K.J."/>
            <person name="Tettelin H."/>
            <person name="Glass J.I."/>
            <person name="Rusch D."/>
            <person name="Podicherti R."/>
            <person name="Tsui H.-C.T."/>
            <person name="Winkler M.E."/>
        </authorList>
    </citation>
    <scope>NUCLEOTIDE SEQUENCE</scope>
</reference>
<feature type="non-terminal residue" evidence="1">
    <location>
        <position position="67"/>
    </location>
</feature>
<organism evidence="1">
    <name type="scientific">marine metagenome</name>
    <dbReference type="NCBI Taxonomy" id="408172"/>
    <lineage>
        <taxon>unclassified sequences</taxon>
        <taxon>metagenomes</taxon>
        <taxon>ecological metagenomes</taxon>
    </lineage>
</organism>
<proteinExistence type="predicted"/>
<evidence type="ECO:0000313" key="1">
    <source>
        <dbReference type="EMBL" id="SVD41568.1"/>
    </source>
</evidence>
<gene>
    <name evidence="1" type="ORF">METZ01_LOCUS394422</name>
</gene>
<dbReference type="EMBL" id="UINC01149229">
    <property type="protein sequence ID" value="SVD41568.1"/>
    <property type="molecule type" value="Genomic_DNA"/>
</dbReference>
<accession>A0A382V6N8</accession>
<protein>
    <submittedName>
        <fullName evidence="1">Uncharacterized protein</fullName>
    </submittedName>
</protein>
<sequence length="67" mass="7752">MAMLTIGQQDIKWGKRKQKDTNCLGLIGIRLITPYGICPDMSLKFITEIRNLDAFRQQLHEALDQDF</sequence>
<name>A0A382V6N8_9ZZZZ</name>